<dbReference type="OrthoDB" id="1876592at2759"/>
<sequence>MAIHHIGLLTIFFLLVSDHLAMANNNNQLIASSCQLVFDSIPYCFDYLMGDYFKPSNKCCNHVKKLNMITKHRKGNAQRFCFCIEIMTKGTQPPMIASRIQQLPIRCNTHLSFPISDSMDCSNLWISQCWRVRESKYCEEVFNDFLPCMDYVGGLTPKTPRECCNGIQKINKMASLQKEAPGKICRCIEDVAHDFNFQFNVARIESLSKDCHILRSFPISMAMDCSK</sequence>
<proteinExistence type="inferred from homology"/>
<dbReference type="InterPro" id="IPR016140">
    <property type="entry name" value="Bifunc_inhib/LTP/seed_store"/>
</dbReference>
<dbReference type="Pfam" id="PF00234">
    <property type="entry name" value="Tryp_alpha_amyl"/>
    <property type="match status" value="2"/>
</dbReference>
<protein>
    <recommendedName>
        <fullName evidence="3">Bifunctional inhibitor/plant lipid transfer protein/seed storage helical domain-containing protein</fullName>
    </recommendedName>
</protein>
<dbReference type="AlphaFoldDB" id="A0A5C7HDV7"/>
<dbReference type="Gene3D" id="1.10.110.10">
    <property type="entry name" value="Plant lipid-transfer and hydrophobic proteins"/>
    <property type="match status" value="2"/>
</dbReference>
<evidence type="ECO:0000256" key="1">
    <source>
        <dbReference type="ARBA" id="ARBA00009748"/>
    </source>
</evidence>
<organism evidence="4 5">
    <name type="scientific">Acer yangbiense</name>
    <dbReference type="NCBI Taxonomy" id="1000413"/>
    <lineage>
        <taxon>Eukaryota</taxon>
        <taxon>Viridiplantae</taxon>
        <taxon>Streptophyta</taxon>
        <taxon>Embryophyta</taxon>
        <taxon>Tracheophyta</taxon>
        <taxon>Spermatophyta</taxon>
        <taxon>Magnoliopsida</taxon>
        <taxon>eudicotyledons</taxon>
        <taxon>Gunneridae</taxon>
        <taxon>Pentapetalae</taxon>
        <taxon>rosids</taxon>
        <taxon>malvids</taxon>
        <taxon>Sapindales</taxon>
        <taxon>Sapindaceae</taxon>
        <taxon>Hippocastanoideae</taxon>
        <taxon>Acereae</taxon>
        <taxon>Acer</taxon>
    </lineage>
</organism>
<keyword evidence="5" id="KW-1185">Reference proteome</keyword>
<dbReference type="InterPro" id="IPR000528">
    <property type="entry name" value="Plant_nsLTP"/>
</dbReference>
<comment type="caution">
    <text evidence="4">The sequence shown here is derived from an EMBL/GenBank/DDBJ whole genome shotgun (WGS) entry which is preliminary data.</text>
</comment>
<evidence type="ECO:0000313" key="4">
    <source>
        <dbReference type="EMBL" id="TXG55117.1"/>
    </source>
</evidence>
<reference evidence="5" key="1">
    <citation type="journal article" date="2019" name="Gigascience">
        <title>De novo genome assembly of the endangered Acer yangbiense, a plant species with extremely small populations endemic to Yunnan Province, China.</title>
        <authorList>
            <person name="Yang J."/>
            <person name="Wariss H.M."/>
            <person name="Tao L."/>
            <person name="Zhang R."/>
            <person name="Yun Q."/>
            <person name="Hollingsworth P."/>
            <person name="Dao Z."/>
            <person name="Luo G."/>
            <person name="Guo H."/>
            <person name="Ma Y."/>
            <person name="Sun W."/>
        </authorList>
    </citation>
    <scope>NUCLEOTIDE SEQUENCE [LARGE SCALE GENOMIC DNA]</scope>
    <source>
        <strain evidence="5">cv. Malutang</strain>
    </source>
</reference>
<dbReference type="GO" id="GO:0008289">
    <property type="term" value="F:lipid binding"/>
    <property type="evidence" value="ECO:0007669"/>
    <property type="project" value="InterPro"/>
</dbReference>
<feature type="chain" id="PRO_5022812886" description="Bifunctional inhibitor/plant lipid transfer protein/seed storage helical domain-containing protein" evidence="2">
    <location>
        <begin position="24"/>
        <end position="227"/>
    </location>
</feature>
<feature type="domain" description="Bifunctional inhibitor/plant lipid transfer protein/seed storage helical" evidence="3">
    <location>
        <begin position="34"/>
        <end position="121"/>
    </location>
</feature>
<evidence type="ECO:0000259" key="3">
    <source>
        <dbReference type="Pfam" id="PF00234"/>
    </source>
</evidence>
<dbReference type="PRINTS" id="PR00382">
    <property type="entry name" value="LIPIDTRNSFER"/>
</dbReference>
<dbReference type="GO" id="GO:0006869">
    <property type="term" value="P:lipid transport"/>
    <property type="evidence" value="ECO:0007669"/>
    <property type="project" value="InterPro"/>
</dbReference>
<dbReference type="Proteomes" id="UP000323000">
    <property type="component" value="Chromosome 9"/>
</dbReference>
<gene>
    <name evidence="4" type="ORF">EZV62_020373</name>
</gene>
<evidence type="ECO:0000256" key="2">
    <source>
        <dbReference type="SAM" id="SignalP"/>
    </source>
</evidence>
<accession>A0A5C7HDV7</accession>
<evidence type="ECO:0000313" key="5">
    <source>
        <dbReference type="Proteomes" id="UP000323000"/>
    </source>
</evidence>
<name>A0A5C7HDV7_9ROSI</name>
<feature type="signal peptide" evidence="2">
    <location>
        <begin position="1"/>
        <end position="23"/>
    </location>
</feature>
<comment type="similarity">
    <text evidence="1">Belongs to the plant LTP family.</text>
</comment>
<dbReference type="SUPFAM" id="SSF47699">
    <property type="entry name" value="Bifunctional inhibitor/lipid-transfer protein/seed storage 2S albumin"/>
    <property type="match status" value="2"/>
</dbReference>
<dbReference type="EMBL" id="VAHF01000009">
    <property type="protein sequence ID" value="TXG55117.1"/>
    <property type="molecule type" value="Genomic_DNA"/>
</dbReference>
<dbReference type="PANTHER" id="PTHR33076">
    <property type="entry name" value="NON-SPECIFIC LIPID-TRANSFER PROTEIN 2-RELATED"/>
    <property type="match status" value="1"/>
</dbReference>
<keyword evidence="2" id="KW-0732">Signal</keyword>
<dbReference type="InterPro" id="IPR036312">
    <property type="entry name" value="Bifun_inhib/LTP/seed_sf"/>
</dbReference>
<feature type="domain" description="Bifunctional inhibitor/plant lipid transfer protein/seed storage helical" evidence="3">
    <location>
        <begin position="138"/>
        <end position="213"/>
    </location>
</feature>